<dbReference type="GO" id="GO:0030246">
    <property type="term" value="F:carbohydrate binding"/>
    <property type="evidence" value="ECO:0007669"/>
    <property type="project" value="InterPro"/>
</dbReference>
<keyword evidence="3 10" id="KW-0812">Transmembrane</keyword>
<evidence type="ECO:0000256" key="4">
    <source>
        <dbReference type="ARBA" id="ARBA00022729"/>
    </source>
</evidence>
<evidence type="ECO:0000256" key="2">
    <source>
        <dbReference type="ARBA" id="ARBA00009141"/>
    </source>
</evidence>
<dbReference type="CDD" id="cd00146">
    <property type="entry name" value="PKD"/>
    <property type="match status" value="1"/>
</dbReference>
<comment type="similarity">
    <text evidence="2">Belongs to the malectin family.</text>
</comment>
<dbReference type="EMBL" id="CAFBPU010000042">
    <property type="protein sequence ID" value="CAB5037307.1"/>
    <property type="molecule type" value="Genomic_DNA"/>
</dbReference>
<evidence type="ECO:0000256" key="7">
    <source>
        <dbReference type="ARBA" id="ARBA00023136"/>
    </source>
</evidence>
<protein>
    <submittedName>
        <fullName evidence="12">Unannotated protein</fullName>
    </submittedName>
</protein>
<dbReference type="Pfam" id="PF11721">
    <property type="entry name" value="Malectin"/>
    <property type="match status" value="1"/>
</dbReference>
<dbReference type="Gene3D" id="2.60.40.10">
    <property type="entry name" value="Immunoglobulins"/>
    <property type="match status" value="1"/>
</dbReference>
<dbReference type="InterPro" id="IPR013783">
    <property type="entry name" value="Ig-like_fold"/>
</dbReference>
<feature type="domain" description="PKD" evidence="11">
    <location>
        <begin position="447"/>
        <end position="530"/>
    </location>
</feature>
<dbReference type="PROSITE" id="PS51257">
    <property type="entry name" value="PROKAR_LIPOPROTEIN"/>
    <property type="match status" value="1"/>
</dbReference>
<dbReference type="FunFam" id="2.60.40.10:FF:000270">
    <property type="entry name" value="Cell surface protein"/>
    <property type="match status" value="1"/>
</dbReference>
<comment type="subcellular location">
    <subcellularLocation>
        <location evidence="1">Endoplasmic reticulum membrane</location>
        <topology evidence="1">Single-pass type I membrane protein</topology>
    </subcellularLocation>
</comment>
<dbReference type="SUPFAM" id="SSF49785">
    <property type="entry name" value="Galactose-binding domain-like"/>
    <property type="match status" value="1"/>
</dbReference>
<dbReference type="Pfam" id="PF18911">
    <property type="entry name" value="PKD_4"/>
    <property type="match status" value="1"/>
</dbReference>
<evidence type="ECO:0000256" key="10">
    <source>
        <dbReference type="SAM" id="Phobius"/>
    </source>
</evidence>
<keyword evidence="5" id="KW-0256">Endoplasmic reticulum</keyword>
<evidence type="ECO:0000259" key="11">
    <source>
        <dbReference type="PROSITE" id="PS50093"/>
    </source>
</evidence>
<organism evidence="12">
    <name type="scientific">freshwater metagenome</name>
    <dbReference type="NCBI Taxonomy" id="449393"/>
    <lineage>
        <taxon>unclassified sequences</taxon>
        <taxon>metagenomes</taxon>
        <taxon>ecological metagenomes</taxon>
    </lineage>
</organism>
<accession>A0A6J7S8B4</accession>
<reference evidence="12" key="1">
    <citation type="submission" date="2020-05" db="EMBL/GenBank/DDBJ databases">
        <authorList>
            <person name="Chiriac C."/>
            <person name="Salcher M."/>
            <person name="Ghai R."/>
            <person name="Kavagutti S V."/>
        </authorList>
    </citation>
    <scope>NUCLEOTIDE SEQUENCE</scope>
</reference>
<proteinExistence type="inferred from homology"/>
<evidence type="ECO:0000256" key="9">
    <source>
        <dbReference type="ARBA" id="ARBA00023277"/>
    </source>
</evidence>
<dbReference type="InterPro" id="IPR039155">
    <property type="entry name" value="MLEC"/>
</dbReference>
<dbReference type="PROSITE" id="PS50093">
    <property type="entry name" value="PKD"/>
    <property type="match status" value="1"/>
</dbReference>
<feature type="transmembrane region" description="Helical" evidence="10">
    <location>
        <begin position="12"/>
        <end position="32"/>
    </location>
</feature>
<dbReference type="InterPro" id="IPR000601">
    <property type="entry name" value="PKD_dom"/>
</dbReference>
<evidence type="ECO:0000256" key="1">
    <source>
        <dbReference type="ARBA" id="ARBA00004115"/>
    </source>
</evidence>
<evidence type="ECO:0000256" key="8">
    <source>
        <dbReference type="ARBA" id="ARBA00023180"/>
    </source>
</evidence>
<name>A0A6J7S8B4_9ZZZZ</name>
<keyword evidence="4" id="KW-0732">Signal</keyword>
<dbReference type="AlphaFoldDB" id="A0A6J7S8B4"/>
<dbReference type="GO" id="GO:0005789">
    <property type="term" value="C:endoplasmic reticulum membrane"/>
    <property type="evidence" value="ECO:0007669"/>
    <property type="project" value="UniProtKB-SubCell"/>
</dbReference>
<dbReference type="InterPro" id="IPR035986">
    <property type="entry name" value="PKD_dom_sf"/>
</dbReference>
<dbReference type="SUPFAM" id="SSF49299">
    <property type="entry name" value="PKD domain"/>
    <property type="match status" value="1"/>
</dbReference>
<keyword evidence="6 10" id="KW-1133">Transmembrane helix</keyword>
<keyword evidence="7 10" id="KW-0472">Membrane</keyword>
<sequence>MNVRGARRVLRAASLTVSVIVGVSCLTAVALLQAPEARAAAGDVGTAGGAFAGFATITPTAPKSESKLWYAHGSWWASMASLTTLGYRIARLDRATHTWVDAGVDLDTRGNTQADILWNGQHLLVASHVVSSSSTTAVVNQPARLLRYSWTGSTWARDPGFPATISNYSAESMTIAQDSNGTVWASFTRSRRLYVVKSTGSGDAESVVFGTPYIPTLVNLTETGSTTATTLTSDDISAVVSASGVTTVVWGNQLNGTYYAARRADSASTWRASTIVSGTRMSDDHLNVKTIPGDSQGRVFVALKTALSDKVPAVPTDPLLMLAVYKPASSTWVTTPIASVAESGTRPLLVLDAEADTIHAYYTGPTTAGIVAFTGTVYEKSASLSSPTFSTGLGTPVLRDSASATMNNATSTKQTTDAVSGRVVLAATEGPQKYWFSDFYVPPPPAPSASFTASPTSGTVPVTTVFTDTSTGAPTSWSWDFGDGSGASTRSASHTYTSAGNYLVRLTAMNAGGATTATTTVSVLAPLGPTVFDRVNAGGSALTGGWAADTSTRPSSWVNDSVARTATGSTGSTIAMTDPSIPAGTPSSMFRTSRYDTSAGSDMIWTLPVPNAGTYTVRLYFAETYWTSTGRRTFNVSINGSRVLTSFDILAAAGGAKKGIVRTFTVTTSGSITVAFGRTTHDNPMISGIDVVAS</sequence>
<evidence type="ECO:0000256" key="5">
    <source>
        <dbReference type="ARBA" id="ARBA00022824"/>
    </source>
</evidence>
<evidence type="ECO:0000313" key="12">
    <source>
        <dbReference type="EMBL" id="CAB5037307.1"/>
    </source>
</evidence>
<dbReference type="Gene3D" id="2.60.120.430">
    <property type="entry name" value="Galactose-binding lectin"/>
    <property type="match status" value="1"/>
</dbReference>
<dbReference type="InterPro" id="IPR021720">
    <property type="entry name" value="Malectin_dom"/>
</dbReference>
<dbReference type="PANTHER" id="PTHR13460:SF0">
    <property type="entry name" value="MALECTIN"/>
    <property type="match status" value="1"/>
</dbReference>
<dbReference type="InterPro" id="IPR022409">
    <property type="entry name" value="PKD/Chitinase_dom"/>
</dbReference>
<dbReference type="SMART" id="SM00089">
    <property type="entry name" value="PKD"/>
    <property type="match status" value="1"/>
</dbReference>
<keyword evidence="9" id="KW-0119">Carbohydrate metabolism</keyword>
<dbReference type="InterPro" id="IPR008979">
    <property type="entry name" value="Galactose-bd-like_sf"/>
</dbReference>
<dbReference type="PANTHER" id="PTHR13460">
    <property type="match status" value="1"/>
</dbReference>
<keyword evidence="8" id="KW-0325">Glycoprotein</keyword>
<evidence type="ECO:0000256" key="3">
    <source>
        <dbReference type="ARBA" id="ARBA00022692"/>
    </source>
</evidence>
<evidence type="ECO:0000256" key="6">
    <source>
        <dbReference type="ARBA" id="ARBA00022989"/>
    </source>
</evidence>
<gene>
    <name evidence="12" type="ORF">UFOPK4150_01792</name>
</gene>